<sequence length="429" mass="49620">MENLEEIKAMIQGELALIGDMEERRAFKELMEGVFLALWETNAGMYKKLEERVIGELAWDMNRFCIRTGLAERESFDPGHRFLAPAWEDDVKTCACRAGELRERIREEGKARLATVFVTCGPGELKQFLDYGSGCTGRLLAGEEYPVSVFLEPARRYLKRLEQLYHLFMKNGIPWQTVNAPYFFKMVDVCIRQIPEAVSDDQEITDFGVDFGSFNAQVRFGMMPVWNIRCLKLESMGFPVPCRDHESFEHTISIASYGAENAYLVEEKAGIQNVCQRGDRLYITGKIPNEKRWNVYMICGGRDSRVDRFPYPLFQNSRKDGFGERYSRQKGQPVRTRGELARFIRGLDLEEYIAYQDCALTGERGERHDTYPVNFFLRDEIRGKGGRQKLTLYFKPVGKERWLLLDLASYITSQVQELYPEYDCGGRLI</sequence>
<gene>
    <name evidence="1" type="ORF">H9704_10555</name>
</gene>
<name>A0A9D2SHN4_9FIRM</name>
<dbReference type="AlphaFoldDB" id="A0A9D2SHN4"/>
<proteinExistence type="predicted"/>
<reference evidence="1" key="1">
    <citation type="journal article" date="2021" name="PeerJ">
        <title>Extensive microbial diversity within the chicken gut microbiome revealed by metagenomics and culture.</title>
        <authorList>
            <person name="Gilroy R."/>
            <person name="Ravi A."/>
            <person name="Getino M."/>
            <person name="Pursley I."/>
            <person name="Horton D.L."/>
            <person name="Alikhan N.F."/>
            <person name="Baker D."/>
            <person name="Gharbi K."/>
            <person name="Hall N."/>
            <person name="Watson M."/>
            <person name="Adriaenssens E.M."/>
            <person name="Foster-Nyarko E."/>
            <person name="Jarju S."/>
            <person name="Secka A."/>
            <person name="Antonio M."/>
            <person name="Oren A."/>
            <person name="Chaudhuri R.R."/>
            <person name="La Ragione R."/>
            <person name="Hildebrand F."/>
            <person name="Pallen M.J."/>
        </authorList>
    </citation>
    <scope>NUCLEOTIDE SEQUENCE</scope>
    <source>
        <strain evidence="1">CHK180-15479</strain>
    </source>
</reference>
<evidence type="ECO:0000313" key="2">
    <source>
        <dbReference type="Proteomes" id="UP000823910"/>
    </source>
</evidence>
<dbReference type="EMBL" id="DWWT01000054">
    <property type="protein sequence ID" value="HJC06575.1"/>
    <property type="molecule type" value="Genomic_DNA"/>
</dbReference>
<evidence type="ECO:0000313" key="1">
    <source>
        <dbReference type="EMBL" id="HJC06575.1"/>
    </source>
</evidence>
<organism evidence="1 2">
    <name type="scientific">Candidatus Enterocloster excrementipullorum</name>
    <dbReference type="NCBI Taxonomy" id="2838559"/>
    <lineage>
        <taxon>Bacteria</taxon>
        <taxon>Bacillati</taxon>
        <taxon>Bacillota</taxon>
        <taxon>Clostridia</taxon>
        <taxon>Lachnospirales</taxon>
        <taxon>Lachnospiraceae</taxon>
        <taxon>Enterocloster</taxon>
    </lineage>
</organism>
<evidence type="ECO:0008006" key="3">
    <source>
        <dbReference type="Google" id="ProtNLM"/>
    </source>
</evidence>
<comment type="caution">
    <text evidence="1">The sequence shown here is derived from an EMBL/GenBank/DDBJ whole genome shotgun (WGS) entry which is preliminary data.</text>
</comment>
<dbReference type="Proteomes" id="UP000823910">
    <property type="component" value="Unassembled WGS sequence"/>
</dbReference>
<protein>
    <recommendedName>
        <fullName evidence="3">Normocyte-binding protein</fullName>
    </recommendedName>
</protein>
<accession>A0A9D2SHN4</accession>
<reference evidence="1" key="2">
    <citation type="submission" date="2021-04" db="EMBL/GenBank/DDBJ databases">
        <authorList>
            <person name="Gilroy R."/>
        </authorList>
    </citation>
    <scope>NUCLEOTIDE SEQUENCE</scope>
    <source>
        <strain evidence="1">CHK180-15479</strain>
    </source>
</reference>